<protein>
    <submittedName>
        <fullName evidence="1">Uncharacterized protein</fullName>
    </submittedName>
</protein>
<dbReference type="Proteomes" id="UP001057402">
    <property type="component" value="Chromosome 12"/>
</dbReference>
<gene>
    <name evidence="1" type="ORF">MLD38_038462</name>
</gene>
<evidence type="ECO:0000313" key="1">
    <source>
        <dbReference type="EMBL" id="KAI4302751.1"/>
    </source>
</evidence>
<proteinExistence type="predicted"/>
<sequence>MDAGEECAAFQEKVRRTVCISDLSPLVTEPILRTALDQFMSVKSVEFIPNYTNMKNMPRCALVELEDPEHAKLILELISECPLMIGGMPRPVTACPATVGMFADRPQKPGRRIEIQWLEPDDPRFENAQKLKRLAQKHTAEASFLLQCQLIEEQKLAKQHQDVLAANYDKHQKIDSIKGAARRLAQYYDMNVMDD</sequence>
<organism evidence="1 2">
    <name type="scientific">Melastoma candidum</name>
    <dbReference type="NCBI Taxonomy" id="119954"/>
    <lineage>
        <taxon>Eukaryota</taxon>
        <taxon>Viridiplantae</taxon>
        <taxon>Streptophyta</taxon>
        <taxon>Embryophyta</taxon>
        <taxon>Tracheophyta</taxon>
        <taxon>Spermatophyta</taxon>
        <taxon>Magnoliopsida</taxon>
        <taxon>eudicotyledons</taxon>
        <taxon>Gunneridae</taxon>
        <taxon>Pentapetalae</taxon>
        <taxon>rosids</taxon>
        <taxon>malvids</taxon>
        <taxon>Myrtales</taxon>
        <taxon>Melastomataceae</taxon>
        <taxon>Melastomatoideae</taxon>
        <taxon>Melastomateae</taxon>
        <taxon>Melastoma</taxon>
    </lineage>
</organism>
<accession>A0ACB9L0G2</accession>
<reference evidence="2" key="1">
    <citation type="journal article" date="2023" name="Front. Plant Sci.">
        <title>Chromosomal-level genome assembly of Melastoma candidum provides insights into trichome evolution.</title>
        <authorList>
            <person name="Zhong Y."/>
            <person name="Wu W."/>
            <person name="Sun C."/>
            <person name="Zou P."/>
            <person name="Liu Y."/>
            <person name="Dai S."/>
            <person name="Zhou R."/>
        </authorList>
    </citation>
    <scope>NUCLEOTIDE SEQUENCE [LARGE SCALE GENOMIC DNA]</scope>
</reference>
<dbReference type="EMBL" id="CM042891">
    <property type="protein sequence ID" value="KAI4302751.1"/>
    <property type="molecule type" value="Genomic_DNA"/>
</dbReference>
<evidence type="ECO:0000313" key="2">
    <source>
        <dbReference type="Proteomes" id="UP001057402"/>
    </source>
</evidence>
<name>A0ACB9L0G2_9MYRT</name>
<keyword evidence="2" id="KW-1185">Reference proteome</keyword>
<comment type="caution">
    <text evidence="1">The sequence shown here is derived from an EMBL/GenBank/DDBJ whole genome shotgun (WGS) entry which is preliminary data.</text>
</comment>